<reference evidence="2 3" key="1">
    <citation type="journal article" date="2018" name="Nat. Ecol. Evol.">
        <title>Shark genomes provide insights into elasmobranch evolution and the origin of vertebrates.</title>
        <authorList>
            <person name="Hara Y"/>
            <person name="Yamaguchi K"/>
            <person name="Onimaru K"/>
            <person name="Kadota M"/>
            <person name="Koyanagi M"/>
            <person name="Keeley SD"/>
            <person name="Tatsumi K"/>
            <person name="Tanaka K"/>
            <person name="Motone F"/>
            <person name="Kageyama Y"/>
            <person name="Nozu R"/>
            <person name="Adachi N"/>
            <person name="Nishimura O"/>
            <person name="Nakagawa R"/>
            <person name="Tanegashima C"/>
            <person name="Kiyatake I"/>
            <person name="Matsumoto R"/>
            <person name="Murakumo K"/>
            <person name="Nishida K"/>
            <person name="Terakita A"/>
            <person name="Kuratani S"/>
            <person name="Sato K"/>
            <person name="Hyodo S Kuraku.S."/>
        </authorList>
    </citation>
    <scope>NUCLEOTIDE SEQUENCE [LARGE SCALE GENOMIC DNA]</scope>
</reference>
<proteinExistence type="predicted"/>
<keyword evidence="3" id="KW-1185">Reference proteome</keyword>
<gene>
    <name evidence="2" type="ORF">chiPu_0004392</name>
</gene>
<feature type="region of interest" description="Disordered" evidence="1">
    <location>
        <begin position="1"/>
        <end position="35"/>
    </location>
</feature>
<evidence type="ECO:0000313" key="2">
    <source>
        <dbReference type="EMBL" id="GCC25978.1"/>
    </source>
</evidence>
<dbReference type="EMBL" id="BEZZ01000106">
    <property type="protein sequence ID" value="GCC25978.1"/>
    <property type="molecule type" value="Genomic_DNA"/>
</dbReference>
<protein>
    <submittedName>
        <fullName evidence="2">Uncharacterized protein</fullName>
    </submittedName>
</protein>
<name>A0A401S6H7_CHIPU</name>
<organism evidence="2 3">
    <name type="scientific">Chiloscyllium punctatum</name>
    <name type="common">Brownbanded bambooshark</name>
    <name type="synonym">Hemiscyllium punctatum</name>
    <dbReference type="NCBI Taxonomy" id="137246"/>
    <lineage>
        <taxon>Eukaryota</taxon>
        <taxon>Metazoa</taxon>
        <taxon>Chordata</taxon>
        <taxon>Craniata</taxon>
        <taxon>Vertebrata</taxon>
        <taxon>Chondrichthyes</taxon>
        <taxon>Elasmobranchii</taxon>
        <taxon>Galeomorphii</taxon>
        <taxon>Galeoidea</taxon>
        <taxon>Orectolobiformes</taxon>
        <taxon>Hemiscylliidae</taxon>
        <taxon>Chiloscyllium</taxon>
    </lineage>
</organism>
<evidence type="ECO:0000313" key="3">
    <source>
        <dbReference type="Proteomes" id="UP000287033"/>
    </source>
</evidence>
<feature type="compositionally biased region" description="Basic and acidic residues" evidence="1">
    <location>
        <begin position="16"/>
        <end position="26"/>
    </location>
</feature>
<accession>A0A401S6H7</accession>
<comment type="caution">
    <text evidence="2">The sequence shown here is derived from an EMBL/GenBank/DDBJ whole genome shotgun (WGS) entry which is preliminary data.</text>
</comment>
<dbReference type="Proteomes" id="UP000287033">
    <property type="component" value="Unassembled WGS sequence"/>
</dbReference>
<dbReference type="AlphaFoldDB" id="A0A401S6H7"/>
<evidence type="ECO:0000256" key="1">
    <source>
        <dbReference type="SAM" id="MobiDB-lite"/>
    </source>
</evidence>
<sequence length="78" mass="8922">MSSAPKGWCPEMQRAQSKENDRKRAPIADPAAPFTPAIPKGRPGLLIWSFLIKLLKSFAMFHENHLQEHIPDLRVQKF</sequence>